<evidence type="ECO:0000259" key="5">
    <source>
        <dbReference type="PROSITE" id="PS50977"/>
    </source>
</evidence>
<dbReference type="Pfam" id="PF00440">
    <property type="entry name" value="TetR_N"/>
    <property type="match status" value="1"/>
</dbReference>
<dbReference type="InterPro" id="IPR050109">
    <property type="entry name" value="HTH-type_TetR-like_transc_reg"/>
</dbReference>
<evidence type="ECO:0000256" key="4">
    <source>
        <dbReference type="PROSITE-ProRule" id="PRU00335"/>
    </source>
</evidence>
<organism evidence="6 7">
    <name type="scientific">Actinocatenispora rupis</name>
    <dbReference type="NCBI Taxonomy" id="519421"/>
    <lineage>
        <taxon>Bacteria</taxon>
        <taxon>Bacillati</taxon>
        <taxon>Actinomycetota</taxon>
        <taxon>Actinomycetes</taxon>
        <taxon>Micromonosporales</taxon>
        <taxon>Micromonosporaceae</taxon>
        <taxon>Actinocatenispora</taxon>
    </lineage>
</organism>
<keyword evidence="2 4" id="KW-0238">DNA-binding</keyword>
<evidence type="ECO:0000256" key="2">
    <source>
        <dbReference type="ARBA" id="ARBA00023125"/>
    </source>
</evidence>
<dbReference type="GO" id="GO:0000976">
    <property type="term" value="F:transcription cis-regulatory region binding"/>
    <property type="evidence" value="ECO:0007669"/>
    <property type="project" value="TreeGrafter"/>
</dbReference>
<dbReference type="PANTHER" id="PTHR30055">
    <property type="entry name" value="HTH-TYPE TRANSCRIPTIONAL REGULATOR RUTR"/>
    <property type="match status" value="1"/>
</dbReference>
<dbReference type="SUPFAM" id="SSF46689">
    <property type="entry name" value="Homeodomain-like"/>
    <property type="match status" value="1"/>
</dbReference>
<feature type="DNA-binding region" description="H-T-H motif" evidence="4">
    <location>
        <begin position="23"/>
        <end position="42"/>
    </location>
</feature>
<gene>
    <name evidence="6" type="ORF">Aru02nite_54420</name>
</gene>
<dbReference type="InterPro" id="IPR009057">
    <property type="entry name" value="Homeodomain-like_sf"/>
</dbReference>
<comment type="caution">
    <text evidence="6">The sequence shown here is derived from an EMBL/GenBank/DDBJ whole genome shotgun (WGS) entry which is preliminary data.</text>
</comment>
<dbReference type="AlphaFoldDB" id="A0A8J3JGP0"/>
<accession>A0A8J3JGP0</accession>
<evidence type="ECO:0000256" key="1">
    <source>
        <dbReference type="ARBA" id="ARBA00023015"/>
    </source>
</evidence>
<keyword evidence="3" id="KW-0804">Transcription</keyword>
<evidence type="ECO:0000313" key="7">
    <source>
        <dbReference type="Proteomes" id="UP000612808"/>
    </source>
</evidence>
<dbReference type="Proteomes" id="UP000612808">
    <property type="component" value="Unassembled WGS sequence"/>
</dbReference>
<evidence type="ECO:0000313" key="6">
    <source>
        <dbReference type="EMBL" id="GID14553.1"/>
    </source>
</evidence>
<feature type="domain" description="HTH tetR-type" evidence="5">
    <location>
        <begin position="1"/>
        <end position="60"/>
    </location>
</feature>
<dbReference type="InterPro" id="IPR001647">
    <property type="entry name" value="HTH_TetR"/>
</dbReference>
<dbReference type="PRINTS" id="PR00455">
    <property type="entry name" value="HTHTETR"/>
</dbReference>
<keyword evidence="7" id="KW-1185">Reference proteome</keyword>
<evidence type="ECO:0000256" key="3">
    <source>
        <dbReference type="ARBA" id="ARBA00023163"/>
    </source>
</evidence>
<protein>
    <recommendedName>
        <fullName evidence="5">HTH tetR-type domain-containing protein</fullName>
    </recommendedName>
</protein>
<dbReference type="InterPro" id="IPR023772">
    <property type="entry name" value="DNA-bd_HTH_TetR-type_CS"/>
</dbReference>
<dbReference type="PANTHER" id="PTHR30055:SF234">
    <property type="entry name" value="HTH-TYPE TRANSCRIPTIONAL REGULATOR BETI"/>
    <property type="match status" value="1"/>
</dbReference>
<reference evidence="6" key="1">
    <citation type="submission" date="2021-01" db="EMBL/GenBank/DDBJ databases">
        <title>Whole genome shotgun sequence of Actinocatenispora rupis NBRC 107355.</title>
        <authorList>
            <person name="Komaki H."/>
            <person name="Tamura T."/>
        </authorList>
    </citation>
    <scope>NUCLEOTIDE SEQUENCE</scope>
    <source>
        <strain evidence="6">NBRC 107355</strain>
    </source>
</reference>
<keyword evidence="1" id="KW-0805">Transcription regulation</keyword>
<dbReference type="PROSITE" id="PS01081">
    <property type="entry name" value="HTH_TETR_1"/>
    <property type="match status" value="1"/>
</dbReference>
<dbReference type="Gene3D" id="1.10.357.10">
    <property type="entry name" value="Tetracycline Repressor, domain 2"/>
    <property type="match status" value="1"/>
</dbReference>
<dbReference type="PROSITE" id="PS50977">
    <property type="entry name" value="HTH_TETR_2"/>
    <property type="match status" value="1"/>
</dbReference>
<proteinExistence type="predicted"/>
<dbReference type="GO" id="GO:0003700">
    <property type="term" value="F:DNA-binding transcription factor activity"/>
    <property type="evidence" value="ECO:0007669"/>
    <property type="project" value="TreeGrafter"/>
</dbReference>
<dbReference type="RefSeq" id="WP_203662382.1">
    <property type="nucleotide sequence ID" value="NZ_BAAAZM010000017.1"/>
</dbReference>
<name>A0A8J3JGP0_9ACTN</name>
<dbReference type="EMBL" id="BOMB01000032">
    <property type="protein sequence ID" value="GID14553.1"/>
    <property type="molecule type" value="Genomic_DNA"/>
</dbReference>
<sequence length="170" mass="17915">MTTEAIRAAALDVFLDRGYANATVAEVAARAGVTEPAVRERFADTAALLEAVLGPGFDDIEELLDGGHLTPDEFLERYLDLSLADRKALTLTMVQSGITTAHPTLGPRVRPLAGRMLAALGATDDEASRVRTWAVLAAIESTIAFQPDIPAAAMRPPLLAAARAALHSAD</sequence>